<dbReference type="PANTHER" id="PTHR33495">
    <property type="entry name" value="ANTI-SIGMA FACTOR ANTAGONIST TM_1081-RELATED-RELATED"/>
    <property type="match status" value="1"/>
</dbReference>
<comment type="caution">
    <text evidence="2">The sequence shown here is derived from an EMBL/GenBank/DDBJ whole genome shotgun (WGS) entry which is preliminary data.</text>
</comment>
<evidence type="ECO:0000259" key="1">
    <source>
        <dbReference type="PROSITE" id="PS50801"/>
    </source>
</evidence>
<dbReference type="CDD" id="cd07043">
    <property type="entry name" value="STAS_anti-anti-sigma_factors"/>
    <property type="match status" value="1"/>
</dbReference>
<name>A0A4R2RAZ3_9FIRM</name>
<dbReference type="InterPro" id="IPR002645">
    <property type="entry name" value="STAS_dom"/>
</dbReference>
<dbReference type="SUPFAM" id="SSF52091">
    <property type="entry name" value="SpoIIaa-like"/>
    <property type="match status" value="1"/>
</dbReference>
<dbReference type="OrthoDB" id="9793697at2"/>
<feature type="domain" description="STAS" evidence="1">
    <location>
        <begin position="21"/>
        <end position="116"/>
    </location>
</feature>
<dbReference type="InterPro" id="IPR036513">
    <property type="entry name" value="STAS_dom_sf"/>
</dbReference>
<protein>
    <submittedName>
        <fullName evidence="2">Anti-anti-sigma factor</fullName>
    </submittedName>
</protein>
<sequence length="129" mass="14299">MGKIGENFRIDTRWIGEYQCLILQGRFVYGNTEQVVALLESKLENAKGYVVDAKGLERVDSTGLGVMVFLAREVHRRGASMAVYIPNGAVRDLFLIAKLDLIFPLTGSVEEAAEVLRSQFTPSITVADY</sequence>
<dbReference type="Gene3D" id="3.30.750.24">
    <property type="entry name" value="STAS domain"/>
    <property type="match status" value="1"/>
</dbReference>
<evidence type="ECO:0000313" key="3">
    <source>
        <dbReference type="Proteomes" id="UP000294813"/>
    </source>
</evidence>
<reference evidence="2 3" key="1">
    <citation type="submission" date="2019-03" db="EMBL/GenBank/DDBJ databases">
        <title>Genomic Encyclopedia of Type Strains, Phase IV (KMG-IV): sequencing the most valuable type-strain genomes for metagenomic binning, comparative biology and taxonomic classification.</title>
        <authorList>
            <person name="Goeker M."/>
        </authorList>
    </citation>
    <scope>NUCLEOTIDE SEQUENCE [LARGE SCALE GENOMIC DNA]</scope>
    <source>
        <strain evidence="2 3">DSM 11170</strain>
    </source>
</reference>
<dbReference type="EMBL" id="SLXT01000036">
    <property type="protein sequence ID" value="TCP60482.1"/>
    <property type="molecule type" value="Genomic_DNA"/>
</dbReference>
<proteinExistence type="predicted"/>
<dbReference type="RefSeq" id="WP_131920731.1">
    <property type="nucleotide sequence ID" value="NZ_JAOQNU010000036.1"/>
</dbReference>
<dbReference type="GO" id="GO:0043856">
    <property type="term" value="F:anti-sigma factor antagonist activity"/>
    <property type="evidence" value="ECO:0007669"/>
    <property type="project" value="TreeGrafter"/>
</dbReference>
<dbReference type="PROSITE" id="PS50801">
    <property type="entry name" value="STAS"/>
    <property type="match status" value="1"/>
</dbReference>
<organism evidence="2 3">
    <name type="scientific">Heliophilum fasciatum</name>
    <dbReference type="NCBI Taxonomy" id="35700"/>
    <lineage>
        <taxon>Bacteria</taxon>
        <taxon>Bacillati</taxon>
        <taxon>Bacillota</taxon>
        <taxon>Clostridia</taxon>
        <taxon>Eubacteriales</taxon>
        <taxon>Heliobacteriaceae</taxon>
        <taxon>Heliophilum</taxon>
    </lineage>
</organism>
<accession>A0A4R2RAZ3</accession>
<dbReference type="Pfam" id="PF01740">
    <property type="entry name" value="STAS"/>
    <property type="match status" value="1"/>
</dbReference>
<dbReference type="Proteomes" id="UP000294813">
    <property type="component" value="Unassembled WGS sequence"/>
</dbReference>
<dbReference type="AlphaFoldDB" id="A0A4R2RAZ3"/>
<evidence type="ECO:0000313" key="2">
    <source>
        <dbReference type="EMBL" id="TCP60482.1"/>
    </source>
</evidence>
<gene>
    <name evidence="2" type="ORF">EDD73_13610</name>
</gene>
<dbReference type="PANTHER" id="PTHR33495:SF2">
    <property type="entry name" value="ANTI-SIGMA FACTOR ANTAGONIST TM_1081-RELATED"/>
    <property type="match status" value="1"/>
</dbReference>
<keyword evidence="3" id="KW-1185">Reference proteome</keyword>